<evidence type="ECO:0000313" key="1">
    <source>
        <dbReference type="EMBL" id="QRC99755.1"/>
    </source>
</evidence>
<evidence type="ECO:0000313" key="2">
    <source>
        <dbReference type="Proteomes" id="UP000663193"/>
    </source>
</evidence>
<name>A0A7U2FB82_PHANO</name>
<proteinExistence type="predicted"/>
<dbReference type="EMBL" id="CP069032">
    <property type="protein sequence ID" value="QRC99755.1"/>
    <property type="molecule type" value="Genomic_DNA"/>
</dbReference>
<reference evidence="2" key="1">
    <citation type="journal article" date="2021" name="BMC Genomics">
        <title>Chromosome-level genome assembly and manually-curated proteome of model necrotroph Parastagonospora nodorum Sn15 reveals a genome-wide trove of candidate effector homologs, and redundancy of virulence-related functions within an accessory chromosome.</title>
        <authorList>
            <person name="Bertazzoni S."/>
            <person name="Jones D.A.B."/>
            <person name="Phan H.T."/>
            <person name="Tan K.-C."/>
            <person name="Hane J.K."/>
        </authorList>
    </citation>
    <scope>NUCLEOTIDE SEQUENCE [LARGE SCALE GENOMIC DNA]</scope>
    <source>
        <strain evidence="2">SN15 / ATCC MYA-4574 / FGSC 10173)</strain>
    </source>
</reference>
<protein>
    <submittedName>
        <fullName evidence="1">Uncharacterized protein</fullName>
    </submittedName>
</protein>
<organism evidence="1 2">
    <name type="scientific">Phaeosphaeria nodorum (strain SN15 / ATCC MYA-4574 / FGSC 10173)</name>
    <name type="common">Glume blotch fungus</name>
    <name type="synonym">Parastagonospora nodorum</name>
    <dbReference type="NCBI Taxonomy" id="321614"/>
    <lineage>
        <taxon>Eukaryota</taxon>
        <taxon>Fungi</taxon>
        <taxon>Dikarya</taxon>
        <taxon>Ascomycota</taxon>
        <taxon>Pezizomycotina</taxon>
        <taxon>Dothideomycetes</taxon>
        <taxon>Pleosporomycetidae</taxon>
        <taxon>Pleosporales</taxon>
        <taxon>Pleosporineae</taxon>
        <taxon>Phaeosphaeriaceae</taxon>
        <taxon>Parastagonospora</taxon>
    </lineage>
</organism>
<dbReference type="VEuPathDB" id="FungiDB:JI435_413950"/>
<dbReference type="AlphaFoldDB" id="A0A7U2FB82"/>
<accession>A0A7U2FB82</accession>
<sequence>MLMNVGNVCTTRNMNVPRSKGARFAERSSVGVYIIGVGAAARKQVPIMLDSENGLSLDPWVLCEWDICPHVKTVMDDFGQWGYHDVRIKSTCSTQLL</sequence>
<dbReference type="Proteomes" id="UP000663193">
    <property type="component" value="Chromosome 10"/>
</dbReference>
<gene>
    <name evidence="1" type="ORF">JI435_413950</name>
</gene>
<keyword evidence="2" id="KW-1185">Reference proteome</keyword>